<gene>
    <name evidence="2" type="ORF">EVAR_53724_1</name>
</gene>
<keyword evidence="3" id="KW-1185">Reference proteome</keyword>
<evidence type="ECO:0000313" key="2">
    <source>
        <dbReference type="EMBL" id="GBP81330.1"/>
    </source>
</evidence>
<comment type="caution">
    <text evidence="2">The sequence shown here is derived from an EMBL/GenBank/DDBJ whole genome shotgun (WGS) entry which is preliminary data.</text>
</comment>
<accession>A0A4C1Z1C6</accession>
<evidence type="ECO:0000313" key="3">
    <source>
        <dbReference type="Proteomes" id="UP000299102"/>
    </source>
</evidence>
<name>A0A4C1Z1C6_EUMVA</name>
<feature type="region of interest" description="Disordered" evidence="1">
    <location>
        <begin position="1"/>
        <end position="36"/>
    </location>
</feature>
<protein>
    <submittedName>
        <fullName evidence="2">Uncharacterized protein</fullName>
    </submittedName>
</protein>
<proteinExistence type="predicted"/>
<feature type="compositionally biased region" description="Basic residues" evidence="1">
    <location>
        <begin position="27"/>
        <end position="36"/>
    </location>
</feature>
<sequence length="85" mass="9516">MVPKASGARRGCAGARCREDAAGGSRGRNRIPCRHTPTRRSLISDISSAYSLRPWSNHGDINVISQVLSFAMKPKLHPPYRWKYH</sequence>
<dbReference type="Proteomes" id="UP000299102">
    <property type="component" value="Unassembled WGS sequence"/>
</dbReference>
<reference evidence="2 3" key="1">
    <citation type="journal article" date="2019" name="Commun. Biol.">
        <title>The bagworm genome reveals a unique fibroin gene that provides high tensile strength.</title>
        <authorList>
            <person name="Kono N."/>
            <person name="Nakamura H."/>
            <person name="Ohtoshi R."/>
            <person name="Tomita M."/>
            <person name="Numata K."/>
            <person name="Arakawa K."/>
        </authorList>
    </citation>
    <scope>NUCLEOTIDE SEQUENCE [LARGE SCALE GENOMIC DNA]</scope>
</reference>
<dbReference type="EMBL" id="BGZK01001506">
    <property type="protein sequence ID" value="GBP81330.1"/>
    <property type="molecule type" value="Genomic_DNA"/>
</dbReference>
<evidence type="ECO:0000256" key="1">
    <source>
        <dbReference type="SAM" id="MobiDB-lite"/>
    </source>
</evidence>
<organism evidence="2 3">
    <name type="scientific">Eumeta variegata</name>
    <name type="common">Bagworm moth</name>
    <name type="synonym">Eumeta japonica</name>
    <dbReference type="NCBI Taxonomy" id="151549"/>
    <lineage>
        <taxon>Eukaryota</taxon>
        <taxon>Metazoa</taxon>
        <taxon>Ecdysozoa</taxon>
        <taxon>Arthropoda</taxon>
        <taxon>Hexapoda</taxon>
        <taxon>Insecta</taxon>
        <taxon>Pterygota</taxon>
        <taxon>Neoptera</taxon>
        <taxon>Endopterygota</taxon>
        <taxon>Lepidoptera</taxon>
        <taxon>Glossata</taxon>
        <taxon>Ditrysia</taxon>
        <taxon>Tineoidea</taxon>
        <taxon>Psychidae</taxon>
        <taxon>Oiketicinae</taxon>
        <taxon>Eumeta</taxon>
    </lineage>
</organism>
<dbReference type="AlphaFoldDB" id="A0A4C1Z1C6"/>